<feature type="transmembrane region" description="Helical" evidence="1">
    <location>
        <begin position="325"/>
        <end position="346"/>
    </location>
</feature>
<sequence length="750" mass="80989">MSKPRFATRLLHSDAPWYALTAGITALLTYFALGLRYAALSIPWLYNGDALSTADHFKTTLEQGWYEHNPNLGAPSGQFYNDFPVADNLHMIAAKVLGLFNGQWPIVLNMYYFIGFILAALGGYWFFRVCNMWRPLSVALAVLYALAPYHFIRGESHLFLASYYCVPLGLGILIWIMRGESVWTARTSRYRWWGVLTGRGAFTVVALALLATSSTYYGVFLIILLAFATLFVLIRDRNWRKFLGAIGVGAVTVVVMLINMAPDVIFGWTNGANPGGFFRNADDSEVYALKITQLLLPWTGNRIAFLRDFRAHYDQTFPLPSEEPALGLVAALGLIITFLVVAYMVVAWRRTRALRAESAHHVETIGYVSVLTLIAFLFSTVGGLSTLISFVTTALRGWNRMSIVIAALCLVAFGLSLQLLLTWMFKRFKLHKVVAGVTVGVISLGILGVGYYDQTPGTLGSGYAGIAATYNSDKTFFAGIQESLPAGANVLQLPYIPFPENLAANGLVGSDELIPFLQTTTVDWSAGGIKGRPKSDWPYAVSQEPGADLVKLAAGSDMSGILVDTWAYDDKGAAVVSALTAAISEAPITSADGHWVYFDIRSERAALLTQYTPEQLAAIETAVTDPIDLSLLPDFHPTSAADLTAGDSSLPSPSFSLLNDRSDSPTVTLSFTLALPATAGGTATVAFPDGQSQTVTVAPEGTVVTHRMVVSPGTSKVQVNVAGATAAAPPLVHISELTIAQQAVTEFLGQ</sequence>
<organism evidence="2 3">
    <name type="scientific">Subtercola lobariae</name>
    <dbReference type="NCBI Taxonomy" id="1588641"/>
    <lineage>
        <taxon>Bacteria</taxon>
        <taxon>Bacillati</taxon>
        <taxon>Actinomycetota</taxon>
        <taxon>Actinomycetes</taxon>
        <taxon>Micrococcales</taxon>
        <taxon>Microbacteriaceae</taxon>
        <taxon>Subtercola</taxon>
    </lineage>
</organism>
<keyword evidence="3" id="KW-1185">Reference proteome</keyword>
<evidence type="ECO:0000256" key="1">
    <source>
        <dbReference type="SAM" id="Phobius"/>
    </source>
</evidence>
<keyword evidence="1" id="KW-0812">Transmembrane</keyword>
<feature type="transmembrane region" description="Helical" evidence="1">
    <location>
        <begin position="433"/>
        <end position="452"/>
    </location>
</feature>
<feature type="transmembrane region" description="Helical" evidence="1">
    <location>
        <begin position="190"/>
        <end position="210"/>
    </location>
</feature>
<gene>
    <name evidence="2" type="ORF">GCM10011399_04900</name>
</gene>
<protein>
    <submittedName>
        <fullName evidence="2">Uncharacterized protein</fullName>
    </submittedName>
</protein>
<keyword evidence="1" id="KW-0472">Membrane</keyword>
<comment type="caution">
    <text evidence="2">The sequence shown here is derived from an EMBL/GenBank/DDBJ whole genome shotgun (WGS) entry which is preliminary data.</text>
</comment>
<feature type="transmembrane region" description="Helical" evidence="1">
    <location>
        <begin position="15"/>
        <end position="39"/>
    </location>
</feature>
<feature type="transmembrane region" description="Helical" evidence="1">
    <location>
        <begin position="403"/>
        <end position="421"/>
    </location>
</feature>
<dbReference type="Proteomes" id="UP000598775">
    <property type="component" value="Unassembled WGS sequence"/>
</dbReference>
<proteinExistence type="predicted"/>
<keyword evidence="1" id="KW-1133">Transmembrane helix</keyword>
<accession>A0A917EVZ0</accession>
<feature type="transmembrane region" description="Helical" evidence="1">
    <location>
        <begin position="133"/>
        <end position="152"/>
    </location>
</feature>
<dbReference type="EMBL" id="BMGP01000001">
    <property type="protein sequence ID" value="GGF14062.1"/>
    <property type="molecule type" value="Genomic_DNA"/>
</dbReference>
<feature type="transmembrane region" description="Helical" evidence="1">
    <location>
        <begin position="242"/>
        <end position="261"/>
    </location>
</feature>
<name>A0A917EVZ0_9MICO</name>
<reference evidence="2 3" key="1">
    <citation type="journal article" date="2014" name="Int. J. Syst. Evol. Microbiol.">
        <title>Complete genome sequence of Corynebacterium casei LMG S-19264T (=DSM 44701T), isolated from a smear-ripened cheese.</title>
        <authorList>
            <consortium name="US DOE Joint Genome Institute (JGI-PGF)"/>
            <person name="Walter F."/>
            <person name="Albersmeier A."/>
            <person name="Kalinowski J."/>
            <person name="Ruckert C."/>
        </authorList>
    </citation>
    <scope>NUCLEOTIDE SEQUENCE [LARGE SCALE GENOMIC DNA]</scope>
    <source>
        <strain evidence="2 3">CGMCC 1.12976</strain>
    </source>
</reference>
<feature type="transmembrane region" description="Helical" evidence="1">
    <location>
        <begin position="216"/>
        <end position="235"/>
    </location>
</feature>
<dbReference type="RefSeq" id="WP_188673107.1">
    <property type="nucleotide sequence ID" value="NZ_BMGP01000001.1"/>
</dbReference>
<evidence type="ECO:0000313" key="2">
    <source>
        <dbReference type="EMBL" id="GGF14062.1"/>
    </source>
</evidence>
<feature type="transmembrane region" description="Helical" evidence="1">
    <location>
        <begin position="106"/>
        <end position="126"/>
    </location>
</feature>
<evidence type="ECO:0000313" key="3">
    <source>
        <dbReference type="Proteomes" id="UP000598775"/>
    </source>
</evidence>
<dbReference type="AlphaFoldDB" id="A0A917EVZ0"/>
<feature type="transmembrane region" description="Helical" evidence="1">
    <location>
        <begin position="367"/>
        <end position="391"/>
    </location>
</feature>
<feature type="transmembrane region" description="Helical" evidence="1">
    <location>
        <begin position="158"/>
        <end position="178"/>
    </location>
</feature>